<reference evidence="6 7" key="1">
    <citation type="submission" date="2019-04" db="EMBL/GenBank/DDBJ databases">
        <title>High contiguity whole genome sequence and gene annotation resource for two Venturia nashicola isolates.</title>
        <authorList>
            <person name="Prokchorchik M."/>
            <person name="Won K."/>
            <person name="Lee Y."/>
            <person name="Choi E.D."/>
            <person name="Segonzac C."/>
            <person name="Sohn K.H."/>
        </authorList>
    </citation>
    <scope>NUCLEOTIDE SEQUENCE [LARGE SCALE GENOMIC DNA]</scope>
    <source>
        <strain evidence="6 7">PRI2</strain>
    </source>
</reference>
<organism evidence="6 7">
    <name type="scientific">Venturia nashicola</name>
    <dbReference type="NCBI Taxonomy" id="86259"/>
    <lineage>
        <taxon>Eukaryota</taxon>
        <taxon>Fungi</taxon>
        <taxon>Dikarya</taxon>
        <taxon>Ascomycota</taxon>
        <taxon>Pezizomycotina</taxon>
        <taxon>Dothideomycetes</taxon>
        <taxon>Pleosporomycetidae</taxon>
        <taxon>Venturiales</taxon>
        <taxon>Venturiaceae</taxon>
        <taxon>Venturia</taxon>
    </lineage>
</organism>
<keyword evidence="3" id="KW-0811">Translocation</keyword>
<feature type="compositionally biased region" description="Low complexity" evidence="5">
    <location>
        <begin position="50"/>
        <end position="62"/>
    </location>
</feature>
<evidence type="ECO:0000256" key="3">
    <source>
        <dbReference type="ARBA" id="ARBA00023132"/>
    </source>
</evidence>
<keyword evidence="3" id="KW-0653">Protein transport</keyword>
<evidence type="ECO:0000256" key="2">
    <source>
        <dbReference type="ARBA" id="ARBA00010186"/>
    </source>
</evidence>
<gene>
    <name evidence="6" type="ORF">E6O75_ATG04151</name>
</gene>
<accession>A0A4Z1PHG0</accession>
<dbReference type="STRING" id="86259.A0A4Z1PHG0"/>
<dbReference type="InterPro" id="IPR007231">
    <property type="entry name" value="Nucleoporin_int_Nup93/Nic96"/>
</dbReference>
<dbReference type="GO" id="GO:0006606">
    <property type="term" value="P:protein import into nucleus"/>
    <property type="evidence" value="ECO:0007669"/>
    <property type="project" value="TreeGrafter"/>
</dbReference>
<dbReference type="GO" id="GO:0017056">
    <property type="term" value="F:structural constituent of nuclear pore"/>
    <property type="evidence" value="ECO:0007669"/>
    <property type="project" value="InterPro"/>
</dbReference>
<feature type="region of interest" description="Disordered" evidence="5">
    <location>
        <begin position="1"/>
        <end position="133"/>
    </location>
</feature>
<dbReference type="EMBL" id="SNSC02000004">
    <property type="protein sequence ID" value="TID24946.1"/>
    <property type="molecule type" value="Genomic_DNA"/>
</dbReference>
<dbReference type="Proteomes" id="UP000298493">
    <property type="component" value="Unassembled WGS sequence"/>
</dbReference>
<dbReference type="Pfam" id="PF04097">
    <property type="entry name" value="Nic96"/>
    <property type="match status" value="1"/>
</dbReference>
<proteinExistence type="inferred from homology"/>
<keyword evidence="4" id="KW-0539">Nucleus</keyword>
<keyword evidence="7" id="KW-1185">Reference proteome</keyword>
<dbReference type="AlphaFoldDB" id="A0A4Z1PHG0"/>
<evidence type="ECO:0000256" key="5">
    <source>
        <dbReference type="SAM" id="MobiDB-lite"/>
    </source>
</evidence>
<evidence type="ECO:0000256" key="1">
    <source>
        <dbReference type="ARBA" id="ARBA00004567"/>
    </source>
</evidence>
<evidence type="ECO:0000313" key="6">
    <source>
        <dbReference type="EMBL" id="TID24946.1"/>
    </source>
</evidence>
<dbReference type="GO" id="GO:0016973">
    <property type="term" value="P:poly(A)+ mRNA export from nucleus"/>
    <property type="evidence" value="ECO:0007669"/>
    <property type="project" value="TreeGrafter"/>
</dbReference>
<feature type="compositionally biased region" description="Low complexity" evidence="5">
    <location>
        <begin position="106"/>
        <end position="118"/>
    </location>
</feature>
<keyword evidence="3" id="KW-0906">Nuclear pore complex</keyword>
<evidence type="ECO:0000313" key="7">
    <source>
        <dbReference type="Proteomes" id="UP000298493"/>
    </source>
</evidence>
<feature type="compositionally biased region" description="Polar residues" evidence="5">
    <location>
        <begin position="13"/>
        <end position="24"/>
    </location>
</feature>
<dbReference type="PANTHER" id="PTHR11225">
    <property type="entry name" value="NUCLEAR PORE COMPLEX PROTEIN NUP93 NUCLEOPORIN NUP93 DEAD EYE PROTEIN"/>
    <property type="match status" value="1"/>
</dbReference>
<dbReference type="Pfam" id="PF13634">
    <property type="entry name" value="Nucleoporin_FG"/>
    <property type="match status" value="2"/>
</dbReference>
<comment type="subcellular location">
    <subcellularLocation>
        <location evidence="1">Nucleus</location>
        <location evidence="1">Nuclear pore complex</location>
    </subcellularLocation>
</comment>
<evidence type="ECO:0000256" key="4">
    <source>
        <dbReference type="ARBA" id="ARBA00023242"/>
    </source>
</evidence>
<dbReference type="GO" id="GO:0005643">
    <property type="term" value="C:nuclear pore"/>
    <property type="evidence" value="ECO:0007669"/>
    <property type="project" value="UniProtKB-SubCell"/>
</dbReference>
<comment type="similarity">
    <text evidence="2">Belongs to the nucleoporin interacting component (NIC) family.</text>
</comment>
<comment type="caution">
    <text evidence="6">The sequence shown here is derived from an EMBL/GenBank/DDBJ whole genome shotgun (WGS) entry which is preliminary data.</text>
</comment>
<sequence>MSGLFASTGGLFGSSQTPASQPQKPSLFGIPQQTTQPAAGGGLFGNTLGASTSTTQQPATSSLFGAKPATGEGLFGNTTSQPTQQPTGGMFGQSGNAQPTGASLFGAQQQQGQQQGQAPPEASQLGHSKGPGSLQAAYFDQILERGKKRNNQEHGGSLGDLPSLQFGLGDIARKVRNLGTGGPSAEHAKSGDSRAHYLLAASGVSVAGALRDLNNFSAQAGAAVPSSNGALTDTDIEGFVSNLQSQTALDMIQEGLEQSKRDFDTFLEENVQMNWDAQRRRIYEHFGLAKPSGTLGESTNTSFAATERDRGAFGRSSRRGQALGASTAGMSFGPGGMSKSVIGTSAMRGSIRENSFTDVPDKVSLNAANSGVEDRYQRDKQEKYAEQVTELNRNRYQEKCYPVLHKFMKVEKDTGIDNTPALLNSYKAIISVTKEPEEEKTWLETGAVRERQFVRNYLDDDPKSPRSLQMRNEIINGSRTCLEKLFKDKVKAALDKDPRVAQVGGIPDRKSSIRGYIRILDDRKELGDITRLQKLKETTQLPGGEETNDDYCWVFIYYLLRCGYVKEASEYVVKNTKAMRNIDRNFPRFMDDYANTHDRRLRPEIRSTINAEYHKRIKDAPEDSLDPYRLACYKIIGRCDLSRRVLEGIRTDEEDWLWLQYALAREVNKNEEMADDVFGLAEIRATMTDIGKRHFSQTSDNPGGFTLFFFMQILAGMYEQAVAWLYTHNHVAAVHFAIALDYYGLLRVADLSATELLSYTTREQPRLHFGLVIGYYTGDFRAAKPEAAADYLSLINLNSDLPGDAGIQQAKICWEALRELVLETREFAALLGDLRGDGSRLDGAIEKRIKLIRPRDDFVDGHRRAQEQLYDSKKFIDTLTVQAAVAADDSGRTTDAVLLYHLAEEHDNVIAIINRTLSEALSVELGREPMRLEPLKPRLADAADEEQKNCTLSLTSVDDPVVLARNMMSLYASGTYRQKIKQENWESCRILQEMAQCKTEVENRQWISAIQSISHINIVPINSQGDINAIRAAANNFASVPAVIARNVGDLMMWAILCIGGERERLRAGGWEDHVRQETAAQLLQAARDLMVFAGLIRFRLPPRVFEVLARAGQDVGER</sequence>
<dbReference type="PANTHER" id="PTHR11225:SF4">
    <property type="entry name" value="NUCLEAR PORE COMPLEX PROTEIN NUP93"/>
    <property type="match status" value="1"/>
</dbReference>
<feature type="compositionally biased region" description="Low complexity" evidence="5">
    <location>
        <begin position="78"/>
        <end position="87"/>
    </location>
</feature>
<keyword evidence="3" id="KW-0509">mRNA transport</keyword>
<protein>
    <submittedName>
        <fullName evidence="6">Nuclear pore protein-like protein</fullName>
    </submittedName>
</protein>
<dbReference type="InterPro" id="IPR025574">
    <property type="entry name" value="Nucleoporin_FG_rpt"/>
</dbReference>
<keyword evidence="3" id="KW-0813">Transport</keyword>
<name>A0A4Z1PHG0_9PEZI</name>